<name>A0A7S4HJT7_9EUKA</name>
<dbReference type="EMBL" id="HBKO01009790">
    <property type="protein sequence ID" value="CAE2201117.1"/>
    <property type="molecule type" value="Transcribed_RNA"/>
</dbReference>
<proteinExistence type="predicted"/>
<accession>A0A7S4HJT7</accession>
<evidence type="ECO:0000313" key="1">
    <source>
        <dbReference type="EMBL" id="CAE2201117.1"/>
    </source>
</evidence>
<reference evidence="1" key="1">
    <citation type="submission" date="2021-01" db="EMBL/GenBank/DDBJ databases">
        <authorList>
            <person name="Corre E."/>
            <person name="Pelletier E."/>
            <person name="Niang G."/>
            <person name="Scheremetjew M."/>
            <person name="Finn R."/>
            <person name="Kale V."/>
            <person name="Holt S."/>
            <person name="Cochrane G."/>
            <person name="Meng A."/>
            <person name="Brown T."/>
            <person name="Cohen L."/>
        </authorList>
    </citation>
    <scope>NUCLEOTIDE SEQUENCE</scope>
    <source>
        <strain evidence="1">UIO037</strain>
    </source>
</reference>
<protein>
    <submittedName>
        <fullName evidence="1">Uncharacterized protein</fullName>
    </submittedName>
</protein>
<dbReference type="AlphaFoldDB" id="A0A7S4HJT7"/>
<organism evidence="1">
    <name type="scientific">Prymnesium polylepis</name>
    <dbReference type="NCBI Taxonomy" id="72548"/>
    <lineage>
        <taxon>Eukaryota</taxon>
        <taxon>Haptista</taxon>
        <taxon>Haptophyta</taxon>
        <taxon>Prymnesiophyceae</taxon>
        <taxon>Prymnesiales</taxon>
        <taxon>Prymnesiaceae</taxon>
        <taxon>Prymnesium</taxon>
    </lineage>
</organism>
<sequence length="112" mass="12212">MIGVLGSHMDDEMDGDMSDRALDGIRWGIRVMESKALLPSRNLSCCECAHAACALMLCGGAHAEEMCVQGRRARALSLPPAPVRDRECLYRCRGASQIGGCYYVMEVLVDFA</sequence>
<gene>
    <name evidence="1" type="ORF">CPOL0286_LOCUS4483</name>
</gene>